<dbReference type="AlphaFoldDB" id="A0A016X2D9"/>
<protein>
    <submittedName>
        <fullName evidence="1">Uncharacterized protein</fullName>
    </submittedName>
</protein>
<name>A0A016X2D9_9BILA</name>
<comment type="caution">
    <text evidence="1">The sequence shown here is derived from an EMBL/GenBank/DDBJ whole genome shotgun (WGS) entry which is preliminary data.</text>
</comment>
<accession>A0A016X2D9</accession>
<sequence>MLIWKNCMSIKASPRCVLCALKRFESRIFHYIHDDALYFCKFIDSNFCAISFHSVFPYFENVLKDAAQPCRTRWNRCRQPSECYF</sequence>
<dbReference type="Proteomes" id="UP000024635">
    <property type="component" value="Unassembled WGS sequence"/>
</dbReference>
<organism evidence="1 2">
    <name type="scientific">Ancylostoma ceylanicum</name>
    <dbReference type="NCBI Taxonomy" id="53326"/>
    <lineage>
        <taxon>Eukaryota</taxon>
        <taxon>Metazoa</taxon>
        <taxon>Ecdysozoa</taxon>
        <taxon>Nematoda</taxon>
        <taxon>Chromadorea</taxon>
        <taxon>Rhabditida</taxon>
        <taxon>Rhabditina</taxon>
        <taxon>Rhabditomorpha</taxon>
        <taxon>Strongyloidea</taxon>
        <taxon>Ancylostomatidae</taxon>
        <taxon>Ancylostomatinae</taxon>
        <taxon>Ancylostoma</taxon>
    </lineage>
</organism>
<dbReference type="EMBL" id="JARK01000028">
    <property type="protein sequence ID" value="EYC45433.1"/>
    <property type="molecule type" value="Genomic_DNA"/>
</dbReference>
<reference evidence="2" key="1">
    <citation type="journal article" date="2015" name="Nat. Genet.">
        <title>The genome and transcriptome of the zoonotic hookworm Ancylostoma ceylanicum identify infection-specific gene families.</title>
        <authorList>
            <person name="Schwarz E.M."/>
            <person name="Hu Y."/>
            <person name="Antoshechkin I."/>
            <person name="Miller M.M."/>
            <person name="Sternberg P.W."/>
            <person name="Aroian R.V."/>
        </authorList>
    </citation>
    <scope>NUCLEOTIDE SEQUENCE</scope>
    <source>
        <strain evidence="2">HY135</strain>
    </source>
</reference>
<evidence type="ECO:0000313" key="2">
    <source>
        <dbReference type="Proteomes" id="UP000024635"/>
    </source>
</evidence>
<gene>
    <name evidence="1" type="primary">Acey_s0428.g1292</name>
    <name evidence="1" type="ORF">Y032_0428g1292</name>
</gene>
<keyword evidence="2" id="KW-1185">Reference proteome</keyword>
<proteinExistence type="predicted"/>
<evidence type="ECO:0000313" key="1">
    <source>
        <dbReference type="EMBL" id="EYC45433.1"/>
    </source>
</evidence>